<name>A0A7S1XAN9_9RHOD</name>
<reference evidence="1" key="1">
    <citation type="submission" date="2021-01" db="EMBL/GenBank/DDBJ databases">
        <authorList>
            <person name="Corre E."/>
            <person name="Pelletier E."/>
            <person name="Niang G."/>
            <person name="Scheremetjew M."/>
            <person name="Finn R."/>
            <person name="Kale V."/>
            <person name="Holt S."/>
            <person name="Cochrane G."/>
            <person name="Meng A."/>
            <person name="Brown T."/>
            <person name="Cohen L."/>
        </authorList>
    </citation>
    <scope>NUCLEOTIDE SEQUENCE</scope>
    <source>
        <strain evidence="1">SAG 36.94</strain>
    </source>
</reference>
<dbReference type="AlphaFoldDB" id="A0A7S1XAN9"/>
<gene>
    <name evidence="1" type="ORF">CCAE0312_LOCUS320</name>
</gene>
<proteinExistence type="predicted"/>
<organism evidence="1">
    <name type="scientific">Compsopogon caeruleus</name>
    <dbReference type="NCBI Taxonomy" id="31354"/>
    <lineage>
        <taxon>Eukaryota</taxon>
        <taxon>Rhodophyta</taxon>
        <taxon>Compsopogonophyceae</taxon>
        <taxon>Compsopogonales</taxon>
        <taxon>Compsopogonaceae</taxon>
        <taxon>Compsopogon</taxon>
    </lineage>
</organism>
<evidence type="ECO:0000313" key="1">
    <source>
        <dbReference type="EMBL" id="CAD9221452.1"/>
    </source>
</evidence>
<dbReference type="EMBL" id="HBGH01000624">
    <property type="protein sequence ID" value="CAD9221452.1"/>
    <property type="molecule type" value="Transcribed_RNA"/>
</dbReference>
<protein>
    <submittedName>
        <fullName evidence="1">Uncharacterized protein</fullName>
    </submittedName>
</protein>
<sequence>MNTQAPSNLQGTQYHLMDRILPYHIQKHRLAIYDPPRHQTLLLSNLIRFTEGHRPSSTTHGNMLIPSRRATRGPDTSVLWCRGVGMTTCPSLSLSNFITVLHEKKDSLLKWSNNDPYVMDEPTHDNRTTSSM</sequence>
<accession>A0A7S1XAN9</accession>